<name>A0A1E5IT06_SHECO</name>
<evidence type="ECO:0000259" key="1">
    <source>
        <dbReference type="PROSITE" id="PS51186"/>
    </source>
</evidence>
<dbReference type="EMBL" id="MCBT01000037">
    <property type="protein sequence ID" value="OEG73685.1"/>
    <property type="molecule type" value="Genomic_DNA"/>
</dbReference>
<comment type="caution">
    <text evidence="2">The sequence shown here is derived from an EMBL/GenBank/DDBJ whole genome shotgun (WGS) entry which is preliminary data.</text>
</comment>
<accession>A0A1E5IT06</accession>
<dbReference type="RefSeq" id="WP_069671277.1">
    <property type="nucleotide sequence ID" value="NZ_MCBT01000037.1"/>
</dbReference>
<dbReference type="SUPFAM" id="SSF55729">
    <property type="entry name" value="Acyl-CoA N-acyltransferases (Nat)"/>
    <property type="match status" value="1"/>
</dbReference>
<dbReference type="OrthoDB" id="9792929at2"/>
<dbReference type="AlphaFoldDB" id="A0A1E5IT06"/>
<dbReference type="GO" id="GO:0016747">
    <property type="term" value="F:acyltransferase activity, transferring groups other than amino-acyl groups"/>
    <property type="evidence" value="ECO:0007669"/>
    <property type="project" value="InterPro"/>
</dbReference>
<evidence type="ECO:0000313" key="2">
    <source>
        <dbReference type="EMBL" id="OEG73685.1"/>
    </source>
</evidence>
<dbReference type="Pfam" id="PF00583">
    <property type="entry name" value="Acetyltransf_1"/>
    <property type="match status" value="1"/>
</dbReference>
<gene>
    <name evidence="2" type="ORF">BEL05_00185</name>
</gene>
<dbReference type="PROSITE" id="PS51186">
    <property type="entry name" value="GNAT"/>
    <property type="match status" value="1"/>
</dbReference>
<proteinExistence type="predicted"/>
<dbReference type="CDD" id="cd04301">
    <property type="entry name" value="NAT_SF"/>
    <property type="match status" value="1"/>
</dbReference>
<dbReference type="Gene3D" id="3.40.630.30">
    <property type="match status" value="1"/>
</dbReference>
<evidence type="ECO:0000313" key="3">
    <source>
        <dbReference type="Proteomes" id="UP000095230"/>
    </source>
</evidence>
<dbReference type="InterPro" id="IPR016181">
    <property type="entry name" value="Acyl_CoA_acyltransferase"/>
</dbReference>
<protein>
    <submittedName>
        <fullName evidence="2">GNAT family acetyltransferase</fullName>
    </submittedName>
</protein>
<keyword evidence="2" id="KW-0808">Transferase</keyword>
<dbReference type="InterPro" id="IPR000182">
    <property type="entry name" value="GNAT_dom"/>
</dbReference>
<dbReference type="Proteomes" id="UP000095230">
    <property type="component" value="Unassembled WGS sequence"/>
</dbReference>
<organism evidence="2 3">
    <name type="scientific">Shewanella colwelliana</name>
    <name type="common">Alteromonas colwelliana</name>
    <dbReference type="NCBI Taxonomy" id="23"/>
    <lineage>
        <taxon>Bacteria</taxon>
        <taxon>Pseudomonadati</taxon>
        <taxon>Pseudomonadota</taxon>
        <taxon>Gammaproteobacteria</taxon>
        <taxon>Alteromonadales</taxon>
        <taxon>Shewanellaceae</taxon>
        <taxon>Shewanella</taxon>
    </lineage>
</organism>
<reference evidence="2 3" key="1">
    <citation type="submission" date="2016-07" db="EMBL/GenBank/DDBJ databases">
        <title>Whole-genome of two Shewanella species isolated from a digestive organ of sea cucumber Apostichopus japonicus Selenka 1867.</title>
        <authorList>
            <person name="Hong H.-H."/>
            <person name="Choi H."/>
            <person name="Cheon S."/>
            <person name="Oh J.-S."/>
            <person name="Lee H.-G."/>
            <person name="Park C."/>
        </authorList>
    </citation>
    <scope>NUCLEOTIDE SEQUENCE [LARGE SCALE GENOMIC DNA]</scope>
    <source>
        <strain evidence="2 3">CSB03KR</strain>
    </source>
</reference>
<sequence>MLIRIAIEEDLSVLSAQFDLYRQSLGQLPASDDSKDFIQSRLQENDSVIFIAQLESEILGFIQLYPSFSSRLLKPLWYFDDIFVVESQRNKGIATALIHKAKELADETNVLAVRREHLDEDGFLMIDNDDSKSVFESFSRAAVI</sequence>
<dbReference type="STRING" id="23.BEL05_00185"/>
<feature type="domain" description="N-acetyltransferase" evidence="1">
    <location>
        <begin position="1"/>
        <end position="144"/>
    </location>
</feature>